<dbReference type="SMART" id="SM01100">
    <property type="entry name" value="CRAL_TRIO_N"/>
    <property type="match status" value="1"/>
</dbReference>
<dbReference type="SUPFAM" id="SSF52087">
    <property type="entry name" value="CRAL/TRIO domain"/>
    <property type="match status" value="1"/>
</dbReference>
<dbReference type="PANTHER" id="PTHR46277:SF19">
    <property type="entry name" value="RANDOM SLUG PROTEIN 5-LIKE"/>
    <property type="match status" value="1"/>
</dbReference>
<keyword evidence="3" id="KW-1185">Reference proteome</keyword>
<dbReference type="InterPro" id="IPR036865">
    <property type="entry name" value="CRAL-TRIO_dom_sf"/>
</dbReference>
<dbReference type="PANTHER" id="PTHR46277">
    <property type="entry name" value="OS03G0850700 PROTEIN"/>
    <property type="match status" value="1"/>
</dbReference>
<dbReference type="EMBL" id="RXIC02000022">
    <property type="protein sequence ID" value="KAB1217547.1"/>
    <property type="molecule type" value="Genomic_DNA"/>
</dbReference>
<dbReference type="SMART" id="SM00516">
    <property type="entry name" value="SEC14"/>
    <property type="match status" value="1"/>
</dbReference>
<evidence type="ECO:0000313" key="3">
    <source>
        <dbReference type="Proteomes" id="UP000516437"/>
    </source>
</evidence>
<dbReference type="Pfam" id="PF00650">
    <property type="entry name" value="CRAL_TRIO"/>
    <property type="match status" value="1"/>
</dbReference>
<dbReference type="CDD" id="cd00170">
    <property type="entry name" value="SEC14"/>
    <property type="match status" value="1"/>
</dbReference>
<dbReference type="InterPro" id="IPR011074">
    <property type="entry name" value="CRAL/TRIO_N_dom"/>
</dbReference>
<proteinExistence type="predicted"/>
<gene>
    <name evidence="2" type="ORF">CJ030_MR4G028428</name>
</gene>
<dbReference type="InterPro" id="IPR036273">
    <property type="entry name" value="CRAL/TRIO_N_dom_sf"/>
</dbReference>
<evidence type="ECO:0000313" key="2">
    <source>
        <dbReference type="EMBL" id="KAB1217547.1"/>
    </source>
</evidence>
<dbReference type="PROSITE" id="PS50191">
    <property type="entry name" value="CRAL_TRIO"/>
    <property type="match status" value="1"/>
</dbReference>
<dbReference type="AlphaFoldDB" id="A0A6A1W092"/>
<comment type="caution">
    <text evidence="2">The sequence shown here is derived from an EMBL/GenBank/DDBJ whole genome shotgun (WGS) entry which is preliminary data.</text>
</comment>
<feature type="domain" description="CRAL-TRIO" evidence="1">
    <location>
        <begin position="101"/>
        <end position="260"/>
    </location>
</feature>
<dbReference type="OrthoDB" id="1434354at2759"/>
<dbReference type="Proteomes" id="UP000516437">
    <property type="component" value="Chromosome 4"/>
</dbReference>
<protein>
    <submittedName>
        <fullName evidence="2">Random slug protein 5</fullName>
    </submittedName>
</protein>
<dbReference type="InterPro" id="IPR001251">
    <property type="entry name" value="CRAL-TRIO_dom"/>
</dbReference>
<dbReference type="Gene3D" id="3.40.525.10">
    <property type="entry name" value="CRAL-TRIO lipid binding domain"/>
    <property type="match status" value="1"/>
</dbReference>
<evidence type="ECO:0000259" key="1">
    <source>
        <dbReference type="PROSITE" id="PS50191"/>
    </source>
</evidence>
<reference evidence="2 3" key="1">
    <citation type="journal article" date="2019" name="Plant Biotechnol. J.">
        <title>The red bayberry genome and genetic basis of sex determination.</title>
        <authorList>
            <person name="Jia H.M."/>
            <person name="Jia H.J."/>
            <person name="Cai Q.L."/>
            <person name="Wang Y."/>
            <person name="Zhao H.B."/>
            <person name="Yang W.F."/>
            <person name="Wang G.Y."/>
            <person name="Li Y.H."/>
            <person name="Zhan D.L."/>
            <person name="Shen Y.T."/>
            <person name="Niu Q.F."/>
            <person name="Chang L."/>
            <person name="Qiu J."/>
            <person name="Zhao L."/>
            <person name="Xie H.B."/>
            <person name="Fu W.Y."/>
            <person name="Jin J."/>
            <person name="Li X.W."/>
            <person name="Jiao Y."/>
            <person name="Zhou C.C."/>
            <person name="Tu T."/>
            <person name="Chai C.Y."/>
            <person name="Gao J.L."/>
            <person name="Fan L.J."/>
            <person name="van de Weg E."/>
            <person name="Wang J.Y."/>
            <person name="Gao Z.S."/>
        </authorList>
    </citation>
    <scope>NUCLEOTIDE SEQUENCE [LARGE SCALE GENOMIC DNA]</scope>
    <source>
        <tissue evidence="2">Leaves</tissue>
    </source>
</reference>
<name>A0A6A1W092_9ROSI</name>
<organism evidence="2 3">
    <name type="scientific">Morella rubra</name>
    <name type="common">Chinese bayberry</name>
    <dbReference type="NCBI Taxonomy" id="262757"/>
    <lineage>
        <taxon>Eukaryota</taxon>
        <taxon>Viridiplantae</taxon>
        <taxon>Streptophyta</taxon>
        <taxon>Embryophyta</taxon>
        <taxon>Tracheophyta</taxon>
        <taxon>Spermatophyta</taxon>
        <taxon>Magnoliopsida</taxon>
        <taxon>eudicotyledons</taxon>
        <taxon>Gunneridae</taxon>
        <taxon>Pentapetalae</taxon>
        <taxon>rosids</taxon>
        <taxon>fabids</taxon>
        <taxon>Fagales</taxon>
        <taxon>Myricaceae</taxon>
        <taxon>Morella</taxon>
    </lineage>
</organism>
<dbReference type="SUPFAM" id="SSF46938">
    <property type="entry name" value="CRAL/TRIO N-terminal domain"/>
    <property type="match status" value="1"/>
</dbReference>
<accession>A0A6A1W092</accession>
<sequence>MNVMNSNVIESIETVEEQDQARHVYEEDDDMKSNETELTKIRLMRAFVERQDPSSKEVDDVTIRRFLRARDLNIKKASALFIKFLDWKRTFVPNGSISASQVPNEIAQNKISLLGYDKKGRPIAVVHGARHFQNKDIEEFKRFVVYALDKLCSRMHPGQEKFVVIGDLQGWGYSNSDIRGYLGALSILQDFYPERLGRVFLVHVPYIFMTVWKIVYPFIDNNTKKKILFVENKRLKSTLLEAIDESQLPELFGGQLPLVPIQDG</sequence>